<dbReference type="OrthoDB" id="4250781at2759"/>
<dbReference type="EMBL" id="JAACJP010000007">
    <property type="protein sequence ID" value="KAF5383050.1"/>
    <property type="molecule type" value="Genomic_DNA"/>
</dbReference>
<dbReference type="InterPro" id="IPR019432">
    <property type="entry name" value="Acyltransferase_MbtK/IucB-like"/>
</dbReference>
<comment type="similarity">
    <text evidence="1">Belongs to the lysine N-acyltransferase MbtK family.</text>
</comment>
<dbReference type="PANTHER" id="PTHR31438">
    <property type="entry name" value="LYSINE N-ACYLTRANSFERASE C17G9.06C-RELATED"/>
    <property type="match status" value="1"/>
</dbReference>
<protein>
    <recommendedName>
        <fullName evidence="2">Acyltransferase MbtK/IucB-like conserved domain-containing protein</fullName>
    </recommendedName>
</protein>
<evidence type="ECO:0000256" key="1">
    <source>
        <dbReference type="ARBA" id="ARBA00009893"/>
    </source>
</evidence>
<sequence length="407" mass="45232">MKMESPSTVASRRLLSIHNHTSPIPEKVDGLVLVLPRGGKVTASTTTNGNGTFTRLRLNKTHILNYHVFPNISLALEMSAVGTRYEGATEHVPSGNLIEISSPDEETGIPKDIAVADAWVAIYALFTLYRTNEHIPIRFASIPNGEELSRYLRITGLGRLYQGSKKGDLAKSVMFLSRAAFWQGAGTTGYHDQGWLLSPAPIFPHIPSFTRSEMVIASHPFRPPKPRAGEVLYRRYCAAVGQTLEFVAFDIHGNAERDGGMSQHMAAFHRWHNDERVNTAWGERGSLETHREYIEGLLVDPGVVPMMMSWDGELMGYIEIVWVKENHAAQYYPGDAVVGDWERGIHVLVGEDKFLGGGRSELWLRSLVHYIFLADARTNRVLGEPKESNIAIVKAAQSAGFHVHAVR</sequence>
<proteinExistence type="inferred from homology"/>
<feature type="domain" description="Acyltransferase MbtK/IucB-like conserved" evidence="2">
    <location>
        <begin position="257"/>
        <end position="304"/>
    </location>
</feature>
<dbReference type="Pfam" id="PF13523">
    <property type="entry name" value="Acetyltransf_8"/>
    <property type="match status" value="1"/>
</dbReference>
<dbReference type="PANTHER" id="PTHR31438:SF1">
    <property type="entry name" value="LYSINE N-ACYLTRANSFERASE C17G9.06C-RELATED"/>
    <property type="match status" value="1"/>
</dbReference>
<dbReference type="SUPFAM" id="SSF55729">
    <property type="entry name" value="Acyl-CoA N-acyltransferases (Nat)"/>
    <property type="match status" value="1"/>
</dbReference>
<dbReference type="SMART" id="SM01006">
    <property type="entry name" value="AlcB"/>
    <property type="match status" value="1"/>
</dbReference>
<dbReference type="Gene3D" id="3.40.630.30">
    <property type="match status" value="1"/>
</dbReference>
<name>A0A8H5HGX9_9AGAR</name>
<dbReference type="GO" id="GO:0016410">
    <property type="term" value="F:N-acyltransferase activity"/>
    <property type="evidence" value="ECO:0007669"/>
    <property type="project" value="TreeGrafter"/>
</dbReference>
<dbReference type="AlphaFoldDB" id="A0A8H5HGX9"/>
<dbReference type="Proteomes" id="UP000565441">
    <property type="component" value="Unassembled WGS sequence"/>
</dbReference>
<evidence type="ECO:0000313" key="3">
    <source>
        <dbReference type="EMBL" id="KAF5383050.1"/>
    </source>
</evidence>
<accession>A0A8H5HGX9</accession>
<dbReference type="GO" id="GO:0019290">
    <property type="term" value="P:siderophore biosynthetic process"/>
    <property type="evidence" value="ECO:0007669"/>
    <property type="project" value="InterPro"/>
</dbReference>
<evidence type="ECO:0000259" key="2">
    <source>
        <dbReference type="SMART" id="SM01006"/>
    </source>
</evidence>
<dbReference type="InterPro" id="IPR016181">
    <property type="entry name" value="Acyl_CoA_acyltransferase"/>
</dbReference>
<evidence type="ECO:0000313" key="4">
    <source>
        <dbReference type="Proteomes" id="UP000565441"/>
    </source>
</evidence>
<gene>
    <name evidence="3" type="ORF">D9615_004949</name>
</gene>
<organism evidence="3 4">
    <name type="scientific">Tricholomella constricta</name>
    <dbReference type="NCBI Taxonomy" id="117010"/>
    <lineage>
        <taxon>Eukaryota</taxon>
        <taxon>Fungi</taxon>
        <taxon>Dikarya</taxon>
        <taxon>Basidiomycota</taxon>
        <taxon>Agaricomycotina</taxon>
        <taxon>Agaricomycetes</taxon>
        <taxon>Agaricomycetidae</taxon>
        <taxon>Agaricales</taxon>
        <taxon>Tricholomatineae</taxon>
        <taxon>Lyophyllaceae</taxon>
        <taxon>Tricholomella</taxon>
    </lineage>
</organism>
<keyword evidence="4" id="KW-1185">Reference proteome</keyword>
<comment type="caution">
    <text evidence="3">The sequence shown here is derived from an EMBL/GenBank/DDBJ whole genome shotgun (WGS) entry which is preliminary data.</text>
</comment>
<reference evidence="3 4" key="1">
    <citation type="journal article" date="2020" name="ISME J.">
        <title>Uncovering the hidden diversity of litter-decomposition mechanisms in mushroom-forming fungi.</title>
        <authorList>
            <person name="Floudas D."/>
            <person name="Bentzer J."/>
            <person name="Ahren D."/>
            <person name="Johansson T."/>
            <person name="Persson P."/>
            <person name="Tunlid A."/>
        </authorList>
    </citation>
    <scope>NUCLEOTIDE SEQUENCE [LARGE SCALE GENOMIC DNA]</scope>
    <source>
        <strain evidence="3 4">CBS 661.87</strain>
    </source>
</reference>